<gene>
    <name evidence="1" type="ORF">B0I21_1188</name>
</gene>
<dbReference type="AlphaFoldDB" id="A0A4R7CRQ1"/>
<accession>A0A4R7CRQ1</accession>
<proteinExistence type="predicted"/>
<dbReference type="Proteomes" id="UP000294752">
    <property type="component" value="Unassembled WGS sequence"/>
</dbReference>
<sequence>MTFTLIPITERLPDESHFKHPLDTVLFYDVNGVKFLFGKGKVFSTSQEEWIDKGFVSWLEEYPGNNFLNRSPHV</sequence>
<evidence type="ECO:0000313" key="1">
    <source>
        <dbReference type="EMBL" id="TDS05974.1"/>
    </source>
</evidence>
<protein>
    <submittedName>
        <fullName evidence="1">Uncharacterized protein</fullName>
    </submittedName>
</protein>
<comment type="caution">
    <text evidence="1">The sequence shown here is derived from an EMBL/GenBank/DDBJ whole genome shotgun (WGS) entry which is preliminary data.</text>
</comment>
<keyword evidence="2" id="KW-1185">Reference proteome</keyword>
<reference evidence="1 2" key="1">
    <citation type="submission" date="2019-03" db="EMBL/GenBank/DDBJ databases">
        <title>Genomic Encyclopedia of Type Strains, Phase III (KMG-III): the genomes of soil and plant-associated and newly described type strains.</title>
        <authorList>
            <person name="Whitman W."/>
        </authorList>
    </citation>
    <scope>NUCLEOTIDE SEQUENCE [LARGE SCALE GENOMIC DNA]</scope>
    <source>
        <strain evidence="1 2">CGMCC 1.12801</strain>
    </source>
</reference>
<evidence type="ECO:0000313" key="2">
    <source>
        <dbReference type="Proteomes" id="UP000294752"/>
    </source>
</evidence>
<dbReference type="EMBL" id="SNZV01000018">
    <property type="protein sequence ID" value="TDS05974.1"/>
    <property type="molecule type" value="Genomic_DNA"/>
</dbReference>
<organism evidence="1 2">
    <name type="scientific">Sphingobacterium paludis</name>
    <dbReference type="NCBI Taxonomy" id="1476465"/>
    <lineage>
        <taxon>Bacteria</taxon>
        <taxon>Pseudomonadati</taxon>
        <taxon>Bacteroidota</taxon>
        <taxon>Sphingobacteriia</taxon>
        <taxon>Sphingobacteriales</taxon>
        <taxon>Sphingobacteriaceae</taxon>
        <taxon>Sphingobacterium</taxon>
    </lineage>
</organism>
<name>A0A4R7CRQ1_9SPHI</name>